<organism evidence="3 4">
    <name type="scientific">Brevundimonas nasdae</name>
    <dbReference type="NCBI Taxonomy" id="172043"/>
    <lineage>
        <taxon>Bacteria</taxon>
        <taxon>Pseudomonadati</taxon>
        <taxon>Pseudomonadota</taxon>
        <taxon>Alphaproteobacteria</taxon>
        <taxon>Caulobacterales</taxon>
        <taxon>Caulobacteraceae</taxon>
        <taxon>Brevundimonas</taxon>
    </lineage>
</organism>
<keyword evidence="3" id="KW-0614">Plasmid</keyword>
<dbReference type="GeneID" id="94377294"/>
<geneLocation type="plasmid" evidence="3 4">
    <name>unnamed1</name>
</geneLocation>
<dbReference type="RefSeq" id="WP_219373691.1">
    <property type="nucleotide sequence ID" value="NZ_CP080035.1"/>
</dbReference>
<accession>A0ABX8TPS7</accession>
<keyword evidence="4" id="KW-1185">Reference proteome</keyword>
<evidence type="ECO:0000259" key="2">
    <source>
        <dbReference type="Pfam" id="PF03428"/>
    </source>
</evidence>
<gene>
    <name evidence="3" type="ORF">KWG56_18525</name>
</gene>
<dbReference type="Pfam" id="PF03428">
    <property type="entry name" value="RP-C"/>
    <property type="match status" value="1"/>
</dbReference>
<evidence type="ECO:0000313" key="3">
    <source>
        <dbReference type="EMBL" id="QYC12358.1"/>
    </source>
</evidence>
<evidence type="ECO:0000256" key="1">
    <source>
        <dbReference type="SAM" id="MobiDB-lite"/>
    </source>
</evidence>
<evidence type="ECO:0000313" key="4">
    <source>
        <dbReference type="Proteomes" id="UP000824334"/>
    </source>
</evidence>
<dbReference type="InterPro" id="IPR005090">
    <property type="entry name" value="RepC_N"/>
</dbReference>
<dbReference type="EMBL" id="CP080035">
    <property type="protein sequence ID" value="QYC12358.1"/>
    <property type="molecule type" value="Genomic_DNA"/>
</dbReference>
<feature type="region of interest" description="Disordered" evidence="1">
    <location>
        <begin position="239"/>
        <end position="262"/>
    </location>
</feature>
<reference evidence="3 4" key="1">
    <citation type="submission" date="2021-07" db="EMBL/GenBank/DDBJ databases">
        <title>Isolation and characterization of bacteria from a gold mining with a capacity of golden bioaccumulation.</title>
        <authorList>
            <person name="Yang X.J."/>
        </authorList>
    </citation>
    <scope>NUCLEOTIDE SEQUENCE [LARGE SCALE GENOMIC DNA]</scope>
    <source>
        <strain evidence="3 4">Au29</strain>
        <plasmid evidence="3 4">unnamed1</plasmid>
    </source>
</reference>
<proteinExistence type="predicted"/>
<protein>
    <recommendedName>
        <fullName evidence="2">Plasmid replication protein C N-terminal domain-containing protein</fullName>
    </recommendedName>
</protein>
<dbReference type="Proteomes" id="UP000824334">
    <property type="component" value="Plasmid unnamed1"/>
</dbReference>
<sequence length="461" mass="51239">MRTAEKWADLWCGLPDGASKSQLLQLLEDIPASRFGVPVKAWQFLHRLVKRQPQACFLTQSELHGRDLTTAGLALISTWSDDVLGEDLDRSSRSLARYRSDLAAAGLIAFRDSPDRSRAFFGKDRDAPDDAYGVDLKPLVARYSELCAIRDGLRQVKSESVGIRRSLSRARNRLRELKALMIEPSDHLIADQALKVVEAVRRRKNIDAVQLGLQHANEAVASLEASFDRMMNDVLLEPDVSGAPDSLDTQLPPSLRPESISEEGLGEEGTWFRAPALTSNDTDASTPISVKTVENGSLASYVHQDDIVSDDVANEGRILFEFTLDASAPPRQPVQRVTCPELSAVIRLLPKLMDRLGYSFYRDPRFRDDESLVLAYGQAAGHRIGLDQSAIRRYSSQHGIRFAIAALLTEGTQSVENPKSYLEGILYKLGSGWMKVDLAMSWGRLTRHYLTGSPPPPPRYR</sequence>
<feature type="domain" description="Plasmid replication protein C N-terminal" evidence="2">
    <location>
        <begin position="79"/>
        <end position="179"/>
    </location>
</feature>
<name>A0ABX8TPS7_9CAUL</name>